<dbReference type="Gene3D" id="3.30.1370.210">
    <property type="match status" value="1"/>
</dbReference>
<dbReference type="PROSITE" id="PS50103">
    <property type="entry name" value="ZF_C3H1"/>
    <property type="match status" value="2"/>
</dbReference>
<organism evidence="7 8">
    <name type="scientific">Exophiala bonariae</name>
    <dbReference type="NCBI Taxonomy" id="1690606"/>
    <lineage>
        <taxon>Eukaryota</taxon>
        <taxon>Fungi</taxon>
        <taxon>Dikarya</taxon>
        <taxon>Ascomycota</taxon>
        <taxon>Pezizomycotina</taxon>
        <taxon>Eurotiomycetes</taxon>
        <taxon>Chaetothyriomycetidae</taxon>
        <taxon>Chaetothyriales</taxon>
        <taxon>Herpotrichiellaceae</taxon>
        <taxon>Exophiala</taxon>
    </lineage>
</organism>
<feature type="region of interest" description="Disordered" evidence="5">
    <location>
        <begin position="1"/>
        <end position="139"/>
    </location>
</feature>
<dbReference type="InterPro" id="IPR000571">
    <property type="entry name" value="Znf_CCCH"/>
</dbReference>
<sequence length="1675" mass="183928">MTARVSAASDLPRAPPTEPRSMRRDITPPTSKRPTASRQHDVYRPSPYASGEDFGRGGRLSISDVWRPGPNHYAGVASPEQASAGSPEHVRGDRARRVWRESPPRQTFDRVQEPSPPPPVRGGFEREEAGSKSQEQERLTAEVTTAVFWRILEAQHAARLSNNMGQSRVPSTFAPRLTDDDFDMTSSSVDPALRSLGTEDRHSLATCNVDGVADEQRVPLKAVALSLQDPKLFLTDSALSSSLQFDKTMNSPNKNMVAGALKRAKIPTEDTASNSSTTDSKTKTICRECRTPGSSLTPLVRCIRCERGYHHSCGNPKPPKGADAEEFVCGKCLKNQGRGPTSGDVSRSASITERPTVASASLRNTILPSTDDLKPPSRPPTHDQDHPAPQTKLESSQGTLYKSITCPWWRKGRCNLFEDHCLFAHSDTGHYAPNGRNPARAFTCAEWREGRCQKSSLDCLYSHRDTGLHVTFEHHVVRKHITCYYWKVNGTCTNYEKDCVYAHRDTGILAWKPAKDSRSPFRTNSLKNYICPRFETRGSCHLSQNECPYTHSSSAISCLLLTTGNRFNARQSDVSPVLDSRVPQALVSSSTSIPRMMSSSSVDRLSKPTDVQKIDQTNQDPSTIQMPSPILTTAVADIPSHDSKITDTISLPIGHHPRAGRQMAKRGGRISQPRKERINSLENAVPGTSAQNQSDTNSLDSVERISNVSTVTDIKTSVRKAQKETNPSSRLVGDTTLRSITDNRVKKCSQCGKMILGLATQCRACSTIDGKAVQDYGSRAPGSVSDDSDVEITGRTTAAAMNSDKKSGREIESEESSRRLVANILKRTNRDDHLFISVKKHKPSYAADMLAEAESRLRSAALTNIPSTQSGLHTIFGNSPHQIPPLVPVVEHVAASTSRASSSLHSSRDSSMDDYRHIHQTQALNQSAELATGASLSRLEEIVKDVTSQVKQRDAQKRMFQKMPPPALGSPILGTRDEIQDPEIMNESFEPDIQPVQLTKQNHLAQHGHDPIVKNTVEDQVAGLFGRAKSPSHSAVILVQAHQAETSGKAQITSETLSSSCESCRNAHKKCVHKSGDQIPFPPSKIQPAASSAPRGISDQAHQLGIVEKAKERIGTKATSESLSYRCKPCINAHKKCLHAKGGALDVEKCILFLEVNPTRPQTGKVSIDMWQKINEAVRLVSKDSTEANVAVSETESSDLSMGLDAQPLAAQIPPVERPPPKLRLIVKVPSRNALQKESSSKNPLNLIETPVTTSDHIAAEGPARALPGDRRVPQLQTRAVATLGENMRQTADDSDDDLPLAFTRSRPQDDSSVEDLPLAVTRSGDRVERYYPMLPPPSSSSDDDLPLAVTRSGDRMERYNRLPPQPPSTSISNTLSLEAPDVRNNINVLKRPRDQSKDSAPTLPLPISGSVSTLSPSVDPGPDVVVPGAVAGKINKALPRRRQPQPQPQPTKTQPLWTDEDEQRAVDALRARGVVIESESEDDGEASDYYDELSSRAVPPLITDPLHHMPVSRNPFDVDHSLDLRSLENRYKALDIRPPWKRNRPTKKELMSGNALLLYQTRENRLKYGDPHIQLIRKVGDEVPVTALVEIDKGFNIDSSFDTPGSRELSVQRVSTTFREFMGMPKAAVIAQGKNKDELVFLEKKLEGGDGTVSGGRVRARRVRDDEVFPFIYN</sequence>
<feature type="region of interest" description="Disordered" evidence="5">
    <location>
        <begin position="1284"/>
        <end position="1424"/>
    </location>
</feature>
<gene>
    <name evidence="7" type="ORF">LTR84_000520</name>
</gene>
<dbReference type="SMART" id="SM00249">
    <property type="entry name" value="PHD"/>
    <property type="match status" value="1"/>
</dbReference>
<dbReference type="InterPro" id="IPR001965">
    <property type="entry name" value="Znf_PHD"/>
</dbReference>
<proteinExistence type="predicted"/>
<name>A0AAV9NQT0_9EURO</name>
<dbReference type="SMART" id="SM00356">
    <property type="entry name" value="ZnF_C3H1"/>
    <property type="match status" value="4"/>
</dbReference>
<feature type="domain" description="C3H1-type" evidence="6">
    <location>
        <begin position="525"/>
        <end position="554"/>
    </location>
</feature>
<dbReference type="GO" id="GO:0008270">
    <property type="term" value="F:zinc ion binding"/>
    <property type="evidence" value="ECO:0007669"/>
    <property type="project" value="UniProtKB-KW"/>
</dbReference>
<dbReference type="CDD" id="cd15489">
    <property type="entry name" value="PHD_SF"/>
    <property type="match status" value="1"/>
</dbReference>
<dbReference type="Proteomes" id="UP001358417">
    <property type="component" value="Unassembled WGS sequence"/>
</dbReference>
<keyword evidence="2 4" id="KW-0863">Zinc-finger</keyword>
<feature type="region of interest" description="Disordered" evidence="5">
    <location>
        <begin position="1437"/>
        <end position="1461"/>
    </location>
</feature>
<evidence type="ECO:0000313" key="7">
    <source>
        <dbReference type="EMBL" id="KAK5064686.1"/>
    </source>
</evidence>
<feature type="region of interest" description="Disordered" evidence="5">
    <location>
        <begin position="681"/>
        <end position="700"/>
    </location>
</feature>
<feature type="compositionally biased region" description="Basic and acidic residues" evidence="5">
    <location>
        <begin position="371"/>
        <end position="386"/>
    </location>
</feature>
<feature type="compositionally biased region" description="Polar residues" evidence="5">
    <location>
        <begin position="28"/>
        <end position="37"/>
    </location>
</feature>
<dbReference type="GeneID" id="89968742"/>
<evidence type="ECO:0000259" key="6">
    <source>
        <dbReference type="PROSITE" id="PS50103"/>
    </source>
</evidence>
<keyword evidence="3 4" id="KW-0862">Zinc</keyword>
<feature type="compositionally biased region" description="Polar residues" evidence="5">
    <location>
        <begin position="343"/>
        <end position="368"/>
    </location>
</feature>
<feature type="region of interest" description="Disordered" evidence="5">
    <location>
        <begin position="336"/>
        <end position="396"/>
    </location>
</feature>
<protein>
    <recommendedName>
        <fullName evidence="6">C3H1-type domain-containing protein</fullName>
    </recommendedName>
</protein>
<evidence type="ECO:0000313" key="8">
    <source>
        <dbReference type="Proteomes" id="UP001358417"/>
    </source>
</evidence>
<reference evidence="7 8" key="1">
    <citation type="submission" date="2023-08" db="EMBL/GenBank/DDBJ databases">
        <title>Black Yeasts Isolated from many extreme environments.</title>
        <authorList>
            <person name="Coleine C."/>
            <person name="Stajich J.E."/>
            <person name="Selbmann L."/>
        </authorList>
    </citation>
    <scope>NUCLEOTIDE SEQUENCE [LARGE SCALE GENOMIC DNA]</scope>
    <source>
        <strain evidence="7 8">CCFEE 5792</strain>
    </source>
</reference>
<dbReference type="Gene3D" id="3.30.40.10">
    <property type="entry name" value="Zinc/RING finger domain, C3HC4 (zinc finger)"/>
    <property type="match status" value="1"/>
</dbReference>
<feature type="compositionally biased region" description="Basic residues" evidence="5">
    <location>
        <begin position="655"/>
        <end position="668"/>
    </location>
</feature>
<feature type="zinc finger region" description="C3H1-type" evidence="4">
    <location>
        <begin position="400"/>
        <end position="428"/>
    </location>
</feature>
<comment type="caution">
    <text evidence="7">The sequence shown here is derived from an EMBL/GenBank/DDBJ whole genome shotgun (WGS) entry which is preliminary data.</text>
</comment>
<accession>A0AAV9NQT0</accession>
<dbReference type="InterPro" id="IPR013083">
    <property type="entry name" value="Znf_RING/FYVE/PHD"/>
</dbReference>
<feature type="compositionally biased region" description="Basic and acidic residues" evidence="5">
    <location>
        <begin position="88"/>
        <end position="112"/>
    </location>
</feature>
<feature type="zinc finger region" description="C3H1-type" evidence="4">
    <location>
        <begin position="525"/>
        <end position="554"/>
    </location>
</feature>
<dbReference type="InterPro" id="IPR011011">
    <property type="entry name" value="Znf_FYVE_PHD"/>
</dbReference>
<feature type="compositionally biased region" description="Basic and acidic residues" evidence="5">
    <location>
        <begin position="123"/>
        <end position="139"/>
    </location>
</feature>
<keyword evidence="8" id="KW-1185">Reference proteome</keyword>
<evidence type="ECO:0000256" key="4">
    <source>
        <dbReference type="PROSITE-ProRule" id="PRU00723"/>
    </source>
</evidence>
<evidence type="ECO:0000256" key="2">
    <source>
        <dbReference type="ARBA" id="ARBA00022771"/>
    </source>
</evidence>
<feature type="domain" description="C3H1-type" evidence="6">
    <location>
        <begin position="400"/>
        <end position="428"/>
    </location>
</feature>
<evidence type="ECO:0000256" key="3">
    <source>
        <dbReference type="ARBA" id="ARBA00022833"/>
    </source>
</evidence>
<evidence type="ECO:0000256" key="5">
    <source>
        <dbReference type="SAM" id="MobiDB-lite"/>
    </source>
</evidence>
<keyword evidence="1 4" id="KW-0479">Metal-binding</keyword>
<dbReference type="EMBL" id="JAVRRD010000001">
    <property type="protein sequence ID" value="KAK5064686.1"/>
    <property type="molecule type" value="Genomic_DNA"/>
</dbReference>
<dbReference type="SUPFAM" id="SSF57903">
    <property type="entry name" value="FYVE/PHD zinc finger"/>
    <property type="match status" value="1"/>
</dbReference>
<evidence type="ECO:0000256" key="1">
    <source>
        <dbReference type="ARBA" id="ARBA00022723"/>
    </source>
</evidence>
<feature type="region of interest" description="Disordered" evidence="5">
    <location>
        <begin position="646"/>
        <end position="675"/>
    </location>
</feature>
<dbReference type="RefSeq" id="XP_064712010.1">
    <property type="nucleotide sequence ID" value="XM_064844150.1"/>
</dbReference>